<reference evidence="3 4" key="1">
    <citation type="submission" date="2021-06" db="EMBL/GenBank/DDBJ databases">
        <authorList>
            <person name="Palmer J.M."/>
        </authorList>
    </citation>
    <scope>NUCLEOTIDE SEQUENCE [LARGE SCALE GENOMIC DNA]</scope>
    <source>
        <strain evidence="4">if_2019</strain>
        <tissue evidence="3">Muscle</tissue>
    </source>
</reference>
<keyword evidence="2" id="KW-1133">Transmembrane helix</keyword>
<dbReference type="Proteomes" id="UP001482620">
    <property type="component" value="Unassembled WGS sequence"/>
</dbReference>
<sequence>MSHFVTLSASLISGWAVFFLAMHSIASLTVLSVLTIFLRLWLPRFIVAALCAAELFVSHLVYCSFHVLCTLLLHLFALTSWMALSRVRSASSWSFCETSLSIIPMTVLSRICSSFPVPNSQSCTSSYSPQKLQPSHRPSGFFCENRRGHG</sequence>
<evidence type="ECO:0008006" key="5">
    <source>
        <dbReference type="Google" id="ProtNLM"/>
    </source>
</evidence>
<evidence type="ECO:0000313" key="3">
    <source>
        <dbReference type="EMBL" id="MEQ2235086.1"/>
    </source>
</evidence>
<keyword evidence="2" id="KW-0472">Membrane</keyword>
<feature type="transmembrane region" description="Helical" evidence="2">
    <location>
        <begin position="12"/>
        <end position="34"/>
    </location>
</feature>
<name>A0ABV0TSV6_9TELE</name>
<dbReference type="EMBL" id="JAHRIQ010043720">
    <property type="protein sequence ID" value="MEQ2235086.1"/>
    <property type="molecule type" value="Genomic_DNA"/>
</dbReference>
<accession>A0ABV0TSV6</accession>
<evidence type="ECO:0000313" key="4">
    <source>
        <dbReference type="Proteomes" id="UP001482620"/>
    </source>
</evidence>
<keyword evidence="4" id="KW-1185">Reference proteome</keyword>
<organism evidence="3 4">
    <name type="scientific">Ilyodon furcidens</name>
    <name type="common">goldbreast splitfin</name>
    <dbReference type="NCBI Taxonomy" id="33524"/>
    <lineage>
        <taxon>Eukaryota</taxon>
        <taxon>Metazoa</taxon>
        <taxon>Chordata</taxon>
        <taxon>Craniata</taxon>
        <taxon>Vertebrata</taxon>
        <taxon>Euteleostomi</taxon>
        <taxon>Actinopterygii</taxon>
        <taxon>Neopterygii</taxon>
        <taxon>Teleostei</taxon>
        <taxon>Neoteleostei</taxon>
        <taxon>Acanthomorphata</taxon>
        <taxon>Ovalentaria</taxon>
        <taxon>Atherinomorphae</taxon>
        <taxon>Cyprinodontiformes</taxon>
        <taxon>Goodeidae</taxon>
        <taxon>Ilyodon</taxon>
    </lineage>
</organism>
<gene>
    <name evidence="3" type="ORF">ILYODFUR_038031</name>
</gene>
<comment type="caution">
    <text evidence="3">The sequence shown here is derived from an EMBL/GenBank/DDBJ whole genome shotgun (WGS) entry which is preliminary data.</text>
</comment>
<evidence type="ECO:0000256" key="1">
    <source>
        <dbReference type="SAM" id="MobiDB-lite"/>
    </source>
</evidence>
<feature type="region of interest" description="Disordered" evidence="1">
    <location>
        <begin position="126"/>
        <end position="150"/>
    </location>
</feature>
<proteinExistence type="predicted"/>
<keyword evidence="2" id="KW-0812">Transmembrane</keyword>
<protein>
    <recommendedName>
        <fullName evidence="5">Secreted peptide</fullName>
    </recommendedName>
</protein>
<evidence type="ECO:0000256" key="2">
    <source>
        <dbReference type="SAM" id="Phobius"/>
    </source>
</evidence>
<feature type="transmembrane region" description="Helical" evidence="2">
    <location>
        <begin position="65"/>
        <end position="84"/>
    </location>
</feature>